<reference evidence="1" key="1">
    <citation type="submission" date="2019-08" db="EMBL/GenBank/DDBJ databases">
        <authorList>
            <person name="Kucharzyk K."/>
            <person name="Murdoch R.W."/>
            <person name="Higgins S."/>
            <person name="Loffler F."/>
        </authorList>
    </citation>
    <scope>NUCLEOTIDE SEQUENCE</scope>
</reference>
<sequence length="104" mass="11159">MHHLGIDDQAGSDVMIQPQQAIRRQEAFRHSQAAVGAVIECPLKPLLGRRHRPVLLVGDQKAGKGRHALAAHGVALVGHGGRTDLLALKGFLHFLQVGQQADVV</sequence>
<comment type="caution">
    <text evidence="1">The sequence shown here is derived from an EMBL/GenBank/DDBJ whole genome shotgun (WGS) entry which is preliminary data.</text>
</comment>
<name>A0A645B5T3_9ZZZZ</name>
<organism evidence="1">
    <name type="scientific">bioreactor metagenome</name>
    <dbReference type="NCBI Taxonomy" id="1076179"/>
    <lineage>
        <taxon>unclassified sequences</taxon>
        <taxon>metagenomes</taxon>
        <taxon>ecological metagenomes</taxon>
    </lineage>
</organism>
<dbReference type="AlphaFoldDB" id="A0A645B5T3"/>
<evidence type="ECO:0000313" key="1">
    <source>
        <dbReference type="EMBL" id="MPM60428.1"/>
    </source>
</evidence>
<proteinExistence type="predicted"/>
<gene>
    <name evidence="1" type="ORF">SDC9_107279</name>
</gene>
<dbReference type="EMBL" id="VSSQ01017798">
    <property type="protein sequence ID" value="MPM60428.1"/>
    <property type="molecule type" value="Genomic_DNA"/>
</dbReference>
<protein>
    <submittedName>
        <fullName evidence="1">Uncharacterized protein</fullName>
    </submittedName>
</protein>
<accession>A0A645B5T3</accession>